<dbReference type="InterPro" id="IPR015048">
    <property type="entry name" value="DUF1899"/>
</dbReference>
<protein>
    <recommendedName>
        <fullName evidence="9">Coronin</fullName>
    </recommendedName>
</protein>
<evidence type="ECO:0000313" key="13">
    <source>
        <dbReference type="RefSeq" id="XP_019621382.1"/>
    </source>
</evidence>
<sequence>MAFRFKASKYKNAAAKVPKKDGWITDISVPRGLSSQGNHIKANCHHIAYNHDSPGGNTLGILPLNSVGRQDRSTPMLHAHADFVTDFDFSPFDAFTESSLLVTGSQDCSVKLWTIPSGPVLEPPSATATLTTLDRRVENVLWHPTAENILGFSSDRSVRIWDVGVQQEAYVLEDHSDLVQSFSWKEDGSLLATSCKDKKIRVLDPRAGSTVQAGEGHQNVRDSRVLWLGEKDMLLSVGFSKMRERQYIVWDPRNMGQTLATEALDSNTGPIMPLYDADTGMLFLAGKGDSAVRYFEVTSKHPYLTECQPHMSSEQVKGVAMVPKRAMDVMTGEVNRVLLLVHQAIIPLPYIVPRKSYRDFHEDLYPDTASGQPAMTAQEWMDGGNNLVTKISLDPKKRPTAPVKQSGGGPPPQAASAPPPSKPMVQPKPSTQEVEPVTSTPVESVKEDSKPQPAAVQVPKPSVQVPKPAATPAPAPKASNSEATANVPSEDTATKESPTEDSASQKGANRKSMFLAGLPTSKFRHLKCTTLHKSTHIVNIRSLNVSLYGECDGFHANPDRVAVPLSVTGGQIAIFEVSQPGRLPDTGVPTVQNGTTVMDFCWDPFNTHRLAVAADATINIWNIPEGGLTETLTEPELSLRGHEEKIYCMKFHPTASDIMASASFDMSVRVWDLSAEQQVFKLRGHTDQIFSLAWSPDGQYLATVCKDGSIRIYNPRDSTRPLREGDGPVGARGARVVWACDGKCLAVTGFSKSSTRTVFVFNAEDLSAPLTTVGIDESTTILVPYYDEDSRVLFLTGKGDSQIFSYEVSTEKPYLIELATTAFSSPHQGVSYLPKKVCNVKDVEFAQGFKLNKTTLEPLSFTVPRIKMEFFQDDLFPDTRACWEPAMTAQEWLEGGNKVQRTISLQPADMKPYYEYNFDKTRV</sequence>
<evidence type="ECO:0000256" key="2">
    <source>
        <dbReference type="ARBA" id="ARBA00009482"/>
    </source>
</evidence>
<dbReference type="InterPro" id="IPR019775">
    <property type="entry name" value="WD40_repeat_CS"/>
</dbReference>
<dbReference type="PANTHER" id="PTHR10856">
    <property type="entry name" value="CORONIN"/>
    <property type="match status" value="1"/>
</dbReference>
<evidence type="ECO:0000256" key="3">
    <source>
        <dbReference type="ARBA" id="ARBA00022490"/>
    </source>
</evidence>
<dbReference type="PROSITE" id="PS50294">
    <property type="entry name" value="WD_REPEATS_REGION"/>
    <property type="match status" value="3"/>
</dbReference>
<dbReference type="Pfam" id="PF12894">
    <property type="entry name" value="ANAPC4_WD40"/>
    <property type="match status" value="1"/>
</dbReference>
<dbReference type="OrthoDB" id="1850764at2759"/>
<feature type="repeat" description="WD" evidence="8">
    <location>
        <begin position="77"/>
        <end position="123"/>
    </location>
</feature>
<dbReference type="SMART" id="SM00320">
    <property type="entry name" value="WD40"/>
    <property type="match status" value="6"/>
</dbReference>
<evidence type="ECO:0000256" key="8">
    <source>
        <dbReference type="PROSITE-ProRule" id="PRU00221"/>
    </source>
</evidence>
<dbReference type="GeneID" id="109467771"/>
<dbReference type="PANTHER" id="PTHR10856:SF20">
    <property type="entry name" value="CORONIN-7"/>
    <property type="match status" value="1"/>
</dbReference>
<reference evidence="13" key="1">
    <citation type="submission" date="2025-08" db="UniProtKB">
        <authorList>
            <consortium name="RefSeq"/>
        </authorList>
    </citation>
    <scope>IDENTIFICATION</scope>
    <source>
        <tissue evidence="13">Gonad</tissue>
    </source>
</reference>
<dbReference type="AlphaFoldDB" id="A0A6P4YRU0"/>
<dbReference type="Gene3D" id="2.130.10.10">
    <property type="entry name" value="YVTN repeat-like/Quinoprotein amine dehydrogenase"/>
    <property type="match status" value="2"/>
</dbReference>
<dbReference type="SUPFAM" id="SSF50978">
    <property type="entry name" value="WD40 repeat-like"/>
    <property type="match status" value="2"/>
</dbReference>
<dbReference type="GO" id="GO:0030036">
    <property type="term" value="P:actin cytoskeleton organization"/>
    <property type="evidence" value="ECO:0007669"/>
    <property type="project" value="UniProtKB-ARBA"/>
</dbReference>
<evidence type="ECO:0000256" key="7">
    <source>
        <dbReference type="ARBA" id="ARBA00024838"/>
    </source>
</evidence>
<dbReference type="PROSITE" id="PS00678">
    <property type="entry name" value="WD_REPEATS_1"/>
    <property type="match status" value="1"/>
</dbReference>
<evidence type="ECO:0000256" key="5">
    <source>
        <dbReference type="ARBA" id="ARBA00022737"/>
    </source>
</evidence>
<evidence type="ECO:0000313" key="12">
    <source>
        <dbReference type="Proteomes" id="UP000515135"/>
    </source>
</evidence>
<feature type="compositionally biased region" description="Pro residues" evidence="10">
    <location>
        <begin position="409"/>
        <end position="422"/>
    </location>
</feature>
<feature type="compositionally biased region" description="Polar residues" evidence="10">
    <location>
        <begin position="479"/>
        <end position="491"/>
    </location>
</feature>
<dbReference type="InterPro" id="IPR024977">
    <property type="entry name" value="Apc4-like_WD40_dom"/>
</dbReference>
<proteinExistence type="inferred from homology"/>
<keyword evidence="6" id="KW-0009">Actin-binding</keyword>
<keyword evidence="12" id="KW-1185">Reference proteome</keyword>
<dbReference type="PROSITE" id="PS50082">
    <property type="entry name" value="WD_REPEATS_2"/>
    <property type="match status" value="5"/>
</dbReference>
<keyword evidence="5 9" id="KW-0677">Repeat</keyword>
<feature type="compositionally biased region" description="Low complexity" evidence="10">
    <location>
        <begin position="451"/>
        <end position="468"/>
    </location>
</feature>
<evidence type="ECO:0000256" key="9">
    <source>
        <dbReference type="RuleBase" id="RU280818"/>
    </source>
</evidence>
<dbReference type="FunFam" id="2.130.10.10:FF:000076">
    <property type="entry name" value="Coronin"/>
    <property type="match status" value="2"/>
</dbReference>
<keyword evidence="3" id="KW-0963">Cytoplasm</keyword>
<dbReference type="Proteomes" id="UP000515135">
    <property type="component" value="Unplaced"/>
</dbReference>
<feature type="repeat" description="WD" evidence="8">
    <location>
        <begin position="130"/>
        <end position="171"/>
    </location>
</feature>
<dbReference type="InterPro" id="IPR036322">
    <property type="entry name" value="WD40_repeat_dom_sf"/>
</dbReference>
<feature type="domain" description="DUF1899" evidence="11">
    <location>
        <begin position="4"/>
        <end position="68"/>
    </location>
</feature>
<dbReference type="SMART" id="SM01166">
    <property type="entry name" value="DUF1899"/>
    <property type="match status" value="2"/>
</dbReference>
<gene>
    <name evidence="13" type="primary">LOC109467771</name>
</gene>
<dbReference type="SMART" id="SM01167">
    <property type="entry name" value="DUF1900"/>
    <property type="match status" value="2"/>
</dbReference>
<name>A0A6P4YRU0_BRABE</name>
<keyword evidence="4 8" id="KW-0853">WD repeat</keyword>
<evidence type="ECO:0000256" key="1">
    <source>
        <dbReference type="ARBA" id="ARBA00004496"/>
    </source>
</evidence>
<dbReference type="InterPro" id="IPR015505">
    <property type="entry name" value="Coronin"/>
</dbReference>
<dbReference type="GO" id="GO:0003779">
    <property type="term" value="F:actin binding"/>
    <property type="evidence" value="ECO:0007669"/>
    <property type="project" value="UniProtKB-KW"/>
</dbReference>
<feature type="repeat" description="WD" evidence="8">
    <location>
        <begin position="172"/>
        <end position="213"/>
    </location>
</feature>
<dbReference type="Pfam" id="PF16300">
    <property type="entry name" value="WD40_4"/>
    <property type="match status" value="2"/>
</dbReference>
<feature type="region of interest" description="Disordered" evidence="10">
    <location>
        <begin position="387"/>
        <end position="511"/>
    </location>
</feature>
<evidence type="ECO:0000259" key="11">
    <source>
        <dbReference type="SMART" id="SM01166"/>
    </source>
</evidence>
<dbReference type="PRINTS" id="PR00320">
    <property type="entry name" value="GPROTEINBRPT"/>
</dbReference>
<accession>A0A6P4YRU0</accession>
<comment type="function">
    <text evidence="7">F-actin regulator involved in anterograde Golgi to endosome transport: upon ubiquitination via 'Lys-33'-linked ubiquitin chains by the BCR(KLHL20) E3 ubiquitin ligase complex, interacts with EPS15 and localizes to the trans-Golgi network, where it promotes actin polymerization, thereby facilitating post-Golgi trafficking. May play a role in the maintenance of the Golgi apparatus morphology.</text>
</comment>
<dbReference type="InterPro" id="IPR020472">
    <property type="entry name" value="WD40_PAC1"/>
</dbReference>
<feature type="repeat" description="WD" evidence="8">
    <location>
        <begin position="682"/>
        <end position="714"/>
    </location>
</feature>
<dbReference type="KEGG" id="bbel:109467771"/>
<dbReference type="InterPro" id="IPR015943">
    <property type="entry name" value="WD40/YVTN_repeat-like_dom_sf"/>
</dbReference>
<dbReference type="RefSeq" id="XP_019621382.1">
    <property type="nucleotide sequence ID" value="XM_019765823.1"/>
</dbReference>
<feature type="repeat" description="WD" evidence="8">
    <location>
        <begin position="639"/>
        <end position="681"/>
    </location>
</feature>
<dbReference type="Pfam" id="PF00400">
    <property type="entry name" value="WD40"/>
    <property type="match status" value="3"/>
</dbReference>
<dbReference type="Pfam" id="PF08953">
    <property type="entry name" value="DUF1899"/>
    <property type="match status" value="2"/>
</dbReference>
<evidence type="ECO:0000256" key="6">
    <source>
        <dbReference type="ARBA" id="ARBA00023203"/>
    </source>
</evidence>
<organism evidence="12 13">
    <name type="scientific">Branchiostoma belcheri</name>
    <name type="common">Amphioxus</name>
    <dbReference type="NCBI Taxonomy" id="7741"/>
    <lineage>
        <taxon>Eukaryota</taxon>
        <taxon>Metazoa</taxon>
        <taxon>Chordata</taxon>
        <taxon>Cephalochordata</taxon>
        <taxon>Leptocardii</taxon>
        <taxon>Amphioxiformes</taxon>
        <taxon>Branchiostomatidae</taxon>
        <taxon>Branchiostoma</taxon>
    </lineage>
</organism>
<evidence type="ECO:0000256" key="4">
    <source>
        <dbReference type="ARBA" id="ARBA00022574"/>
    </source>
</evidence>
<feature type="domain" description="DUF1899" evidence="11">
    <location>
        <begin position="516"/>
        <end position="581"/>
    </location>
</feature>
<feature type="compositionally biased region" description="Polar residues" evidence="10">
    <location>
        <begin position="431"/>
        <end position="442"/>
    </location>
</feature>
<comment type="similarity">
    <text evidence="2 9">Belongs to the WD repeat coronin family.</text>
</comment>
<evidence type="ECO:0000256" key="10">
    <source>
        <dbReference type="SAM" id="MobiDB-lite"/>
    </source>
</evidence>
<comment type="subcellular location">
    <subcellularLocation>
        <location evidence="1">Cytoplasm</location>
    </subcellularLocation>
</comment>
<dbReference type="InterPro" id="IPR001680">
    <property type="entry name" value="WD40_rpt"/>
</dbReference>
<dbReference type="GO" id="GO:0005737">
    <property type="term" value="C:cytoplasm"/>
    <property type="evidence" value="ECO:0007669"/>
    <property type="project" value="UniProtKB-SubCell"/>
</dbReference>